<evidence type="ECO:0000259" key="17">
    <source>
        <dbReference type="PROSITE" id="PS50173"/>
    </source>
</evidence>
<keyword evidence="8 16" id="KW-0235">DNA replication</keyword>
<comment type="subunit">
    <text evidence="3 16">Monomer.</text>
</comment>
<comment type="similarity">
    <text evidence="2 16">Belongs to the DNA polymerase type-Y family.</text>
</comment>
<accession>A0A2H0LPK4</accession>
<dbReference type="PROSITE" id="PS50173">
    <property type="entry name" value="UMUC"/>
    <property type="match status" value="1"/>
</dbReference>
<keyword evidence="5 16" id="KW-0963">Cytoplasm</keyword>
<dbReference type="GO" id="GO:0006281">
    <property type="term" value="P:DNA repair"/>
    <property type="evidence" value="ECO:0007669"/>
    <property type="project" value="UniProtKB-UniRule"/>
</dbReference>
<keyword evidence="9 16" id="KW-0479">Metal-binding</keyword>
<dbReference type="EC" id="2.7.7.7" evidence="16"/>
<evidence type="ECO:0000313" key="18">
    <source>
        <dbReference type="EMBL" id="PIQ86352.1"/>
    </source>
</evidence>
<dbReference type="GO" id="GO:0005829">
    <property type="term" value="C:cytosol"/>
    <property type="evidence" value="ECO:0007669"/>
    <property type="project" value="TreeGrafter"/>
</dbReference>
<evidence type="ECO:0000256" key="7">
    <source>
        <dbReference type="ARBA" id="ARBA00022695"/>
    </source>
</evidence>
<keyword evidence="4 16" id="KW-0515">Mutator protein</keyword>
<gene>
    <name evidence="16" type="primary">dinB</name>
    <name evidence="18" type="ORF">COV74_05205</name>
</gene>
<dbReference type="GO" id="GO:0009432">
    <property type="term" value="P:SOS response"/>
    <property type="evidence" value="ECO:0007669"/>
    <property type="project" value="TreeGrafter"/>
</dbReference>
<dbReference type="GO" id="GO:0042276">
    <property type="term" value="P:error-prone translesion synthesis"/>
    <property type="evidence" value="ECO:0007669"/>
    <property type="project" value="TreeGrafter"/>
</dbReference>
<dbReference type="InterPro" id="IPR017961">
    <property type="entry name" value="DNA_pol_Y-fam_little_finger"/>
</dbReference>
<dbReference type="Pfam" id="PF11799">
    <property type="entry name" value="IMS_C"/>
    <property type="match status" value="1"/>
</dbReference>
<keyword evidence="13 16" id="KW-0238">DNA-binding</keyword>
<keyword evidence="14 16" id="KW-0234">DNA repair</keyword>
<evidence type="ECO:0000256" key="2">
    <source>
        <dbReference type="ARBA" id="ARBA00010945"/>
    </source>
</evidence>
<proteinExistence type="inferred from homology"/>
<dbReference type="GO" id="GO:0003684">
    <property type="term" value="F:damaged DNA binding"/>
    <property type="evidence" value="ECO:0007669"/>
    <property type="project" value="InterPro"/>
</dbReference>
<dbReference type="PANTHER" id="PTHR11076:SF33">
    <property type="entry name" value="DNA POLYMERASE KAPPA"/>
    <property type="match status" value="1"/>
</dbReference>
<dbReference type="InterPro" id="IPR022880">
    <property type="entry name" value="DNApol_IV"/>
</dbReference>
<dbReference type="SUPFAM" id="SSF56672">
    <property type="entry name" value="DNA/RNA polymerases"/>
    <property type="match status" value="1"/>
</dbReference>
<dbReference type="GO" id="GO:0006261">
    <property type="term" value="P:DNA-templated DNA replication"/>
    <property type="evidence" value="ECO:0007669"/>
    <property type="project" value="UniProtKB-UniRule"/>
</dbReference>
<dbReference type="GO" id="GO:0003887">
    <property type="term" value="F:DNA-directed DNA polymerase activity"/>
    <property type="evidence" value="ECO:0007669"/>
    <property type="project" value="UniProtKB-UniRule"/>
</dbReference>
<dbReference type="PANTHER" id="PTHR11076">
    <property type="entry name" value="DNA REPAIR POLYMERASE UMUC / TRANSFERASE FAMILY MEMBER"/>
    <property type="match status" value="1"/>
</dbReference>
<feature type="binding site" evidence="16">
    <location>
        <position position="111"/>
    </location>
    <ligand>
        <name>Mg(2+)</name>
        <dbReference type="ChEBI" id="CHEBI:18420"/>
    </ligand>
</feature>
<feature type="active site" evidence="16">
    <location>
        <position position="112"/>
    </location>
</feature>
<dbReference type="CDD" id="cd03586">
    <property type="entry name" value="PolY_Pol_IV_kappa"/>
    <property type="match status" value="1"/>
</dbReference>
<evidence type="ECO:0000256" key="6">
    <source>
        <dbReference type="ARBA" id="ARBA00022679"/>
    </source>
</evidence>
<dbReference type="InterPro" id="IPR050116">
    <property type="entry name" value="DNA_polymerase-Y"/>
</dbReference>
<comment type="caution">
    <text evidence="18">The sequence shown here is derived from an EMBL/GenBank/DDBJ whole genome shotgun (WGS) entry which is preliminary data.</text>
</comment>
<sequence length="370" mass="41272">MGRRLWTTSRQIIHIDMDAFFAAIEQRDNPALRGKPIVVGGNPNGRGVVSTASYEARQFGIHSAMPAAQAKRLCPQAIFVRPRFSQYEAASEIIHQIFNKFTSLVEPMSLDEAYLDVTQNRLKIDDPVLLAKMIQQNIKAATQLTASAGVASNKYIAKIASDMRKPAGLTVVYPDQAVPFLEPLAVRQIPGVGPVTEKQLIGLGIQTIGDLAKHSREDLVRHFGKWGIDLYERARGIDQREVEAEWERKSIGSEETYERDLMNITQIETKLQDLSKEIAGDLKENGYRARTITLKVKYADFTVITRSHTWQQAIDAYDLIFQQVSQLLKTKTEAGKRPIRLLGVSASNLVTSAIQTNDETWGQSLPGLTP</sequence>
<evidence type="ECO:0000256" key="9">
    <source>
        <dbReference type="ARBA" id="ARBA00022723"/>
    </source>
</evidence>
<dbReference type="FunFam" id="3.40.1170.60:FF:000001">
    <property type="entry name" value="DNA polymerase IV"/>
    <property type="match status" value="1"/>
</dbReference>
<evidence type="ECO:0000256" key="13">
    <source>
        <dbReference type="ARBA" id="ARBA00023125"/>
    </source>
</evidence>
<dbReference type="InterPro" id="IPR043502">
    <property type="entry name" value="DNA/RNA_pol_sf"/>
</dbReference>
<evidence type="ECO:0000256" key="10">
    <source>
        <dbReference type="ARBA" id="ARBA00022763"/>
    </source>
</evidence>
<evidence type="ECO:0000256" key="3">
    <source>
        <dbReference type="ARBA" id="ARBA00011245"/>
    </source>
</evidence>
<dbReference type="NCBIfam" id="NF002677">
    <property type="entry name" value="PRK02406.1"/>
    <property type="match status" value="1"/>
</dbReference>
<dbReference type="SUPFAM" id="SSF100879">
    <property type="entry name" value="Lesion bypass DNA polymerase (Y-family), little finger domain"/>
    <property type="match status" value="1"/>
</dbReference>
<dbReference type="HAMAP" id="MF_01113">
    <property type="entry name" value="DNApol_IV"/>
    <property type="match status" value="1"/>
</dbReference>
<comment type="subcellular location">
    <subcellularLocation>
        <location evidence="1 16">Cytoplasm</location>
    </subcellularLocation>
</comment>
<evidence type="ECO:0000256" key="11">
    <source>
        <dbReference type="ARBA" id="ARBA00022842"/>
    </source>
</evidence>
<comment type="function">
    <text evidence="16">Poorly processive, error-prone DNA polymerase involved in untargeted mutagenesis. Copies undamaged DNA at stalled replication forks, which arise in vivo from mismatched or misaligned primer ends. These misaligned primers can be extended by PolIV. Exhibits no 3'-5' exonuclease (proofreading) activity. May be involved in translesional synthesis, in conjunction with the beta clamp from PolIII.</text>
</comment>
<name>A0A2H0LPK4_9BACT</name>
<dbReference type="NCBIfam" id="NF010731">
    <property type="entry name" value="PRK14133.1"/>
    <property type="match status" value="1"/>
</dbReference>
<dbReference type="NCBIfam" id="NF002882">
    <property type="entry name" value="PRK03348.1"/>
    <property type="match status" value="1"/>
</dbReference>
<dbReference type="InterPro" id="IPR053848">
    <property type="entry name" value="IMS_HHH_1"/>
</dbReference>
<dbReference type="EMBL" id="PCVY01000046">
    <property type="protein sequence ID" value="PIQ86352.1"/>
    <property type="molecule type" value="Genomic_DNA"/>
</dbReference>
<dbReference type="Gene3D" id="3.40.1170.60">
    <property type="match status" value="1"/>
</dbReference>
<evidence type="ECO:0000256" key="1">
    <source>
        <dbReference type="ARBA" id="ARBA00004496"/>
    </source>
</evidence>
<reference evidence="18 19" key="1">
    <citation type="submission" date="2017-09" db="EMBL/GenBank/DDBJ databases">
        <title>Depth-based differentiation of microbial function through sediment-hosted aquifers and enrichment of novel symbionts in the deep terrestrial subsurface.</title>
        <authorList>
            <person name="Probst A.J."/>
            <person name="Ladd B."/>
            <person name="Jarett J.K."/>
            <person name="Geller-Mcgrath D.E."/>
            <person name="Sieber C.M."/>
            <person name="Emerson J.B."/>
            <person name="Anantharaman K."/>
            <person name="Thomas B.C."/>
            <person name="Malmstrom R."/>
            <person name="Stieglmeier M."/>
            <person name="Klingl A."/>
            <person name="Woyke T."/>
            <person name="Ryan C.M."/>
            <person name="Banfield J.F."/>
        </authorList>
    </citation>
    <scope>NUCLEOTIDE SEQUENCE [LARGE SCALE GENOMIC DNA]</scope>
    <source>
        <strain evidence="18">CG11_big_fil_rev_8_21_14_0_20_45_26</strain>
    </source>
</reference>
<keyword evidence="6 16" id="KW-0808">Transferase</keyword>
<evidence type="ECO:0000313" key="19">
    <source>
        <dbReference type="Proteomes" id="UP000230859"/>
    </source>
</evidence>
<evidence type="ECO:0000256" key="14">
    <source>
        <dbReference type="ARBA" id="ARBA00023204"/>
    </source>
</evidence>
<comment type="catalytic activity">
    <reaction evidence="15 16">
        <text>DNA(n) + a 2'-deoxyribonucleoside 5'-triphosphate = DNA(n+1) + diphosphate</text>
        <dbReference type="Rhea" id="RHEA:22508"/>
        <dbReference type="Rhea" id="RHEA-COMP:17339"/>
        <dbReference type="Rhea" id="RHEA-COMP:17340"/>
        <dbReference type="ChEBI" id="CHEBI:33019"/>
        <dbReference type="ChEBI" id="CHEBI:61560"/>
        <dbReference type="ChEBI" id="CHEBI:173112"/>
        <dbReference type="EC" id="2.7.7.7"/>
    </reaction>
</comment>
<dbReference type="Pfam" id="PF00817">
    <property type="entry name" value="IMS"/>
    <property type="match status" value="1"/>
</dbReference>
<keyword evidence="7 16" id="KW-0548">Nucleotidyltransferase</keyword>
<dbReference type="InterPro" id="IPR036775">
    <property type="entry name" value="DNA_pol_Y-fam_lit_finger_sf"/>
</dbReference>
<dbReference type="Gene3D" id="3.30.70.270">
    <property type="match status" value="1"/>
</dbReference>
<dbReference type="InterPro" id="IPR043128">
    <property type="entry name" value="Rev_trsase/Diguanyl_cyclase"/>
</dbReference>
<keyword evidence="12 16" id="KW-0239">DNA-directed DNA polymerase</keyword>
<dbReference type="InterPro" id="IPR001126">
    <property type="entry name" value="UmuC"/>
</dbReference>
<evidence type="ECO:0000256" key="5">
    <source>
        <dbReference type="ARBA" id="ARBA00022490"/>
    </source>
</evidence>
<dbReference type="Proteomes" id="UP000230859">
    <property type="component" value="Unassembled WGS sequence"/>
</dbReference>
<keyword evidence="11 16" id="KW-0460">Magnesium</keyword>
<dbReference type="Pfam" id="PF21999">
    <property type="entry name" value="IMS_HHH_1"/>
    <property type="match status" value="1"/>
</dbReference>
<dbReference type="FunFam" id="3.30.1490.100:FF:000004">
    <property type="entry name" value="DNA polymerase IV"/>
    <property type="match status" value="1"/>
</dbReference>
<dbReference type="Gene3D" id="1.10.150.20">
    <property type="entry name" value="5' to 3' exonuclease, C-terminal subdomain"/>
    <property type="match status" value="1"/>
</dbReference>
<dbReference type="AlphaFoldDB" id="A0A2H0LPK4"/>
<feature type="domain" description="UmuC" evidence="17">
    <location>
        <begin position="12"/>
        <end position="193"/>
    </location>
</feature>
<feature type="site" description="Substrate discrimination" evidence="16">
    <location>
        <position position="21"/>
    </location>
</feature>
<dbReference type="Gene3D" id="3.30.1490.100">
    <property type="entry name" value="DNA polymerase, Y-family, little finger domain"/>
    <property type="match status" value="1"/>
</dbReference>
<dbReference type="GO" id="GO:0000287">
    <property type="term" value="F:magnesium ion binding"/>
    <property type="evidence" value="ECO:0007669"/>
    <property type="project" value="UniProtKB-UniRule"/>
</dbReference>
<feature type="binding site" evidence="16">
    <location>
        <position position="16"/>
    </location>
    <ligand>
        <name>Mg(2+)</name>
        <dbReference type="ChEBI" id="CHEBI:18420"/>
    </ligand>
</feature>
<evidence type="ECO:0000256" key="8">
    <source>
        <dbReference type="ARBA" id="ARBA00022705"/>
    </source>
</evidence>
<keyword evidence="10 16" id="KW-0227">DNA damage</keyword>
<evidence type="ECO:0000256" key="12">
    <source>
        <dbReference type="ARBA" id="ARBA00022932"/>
    </source>
</evidence>
<comment type="cofactor">
    <cofactor evidence="16">
        <name>Mg(2+)</name>
        <dbReference type="ChEBI" id="CHEBI:18420"/>
    </cofactor>
    <text evidence="16">Binds 2 magnesium ions per subunit.</text>
</comment>
<protein>
    <recommendedName>
        <fullName evidence="16">DNA polymerase IV</fullName>
        <shortName evidence="16">Pol IV</shortName>
        <ecNumber evidence="16">2.7.7.7</ecNumber>
    </recommendedName>
</protein>
<evidence type="ECO:0000256" key="15">
    <source>
        <dbReference type="ARBA" id="ARBA00049244"/>
    </source>
</evidence>
<organism evidence="18 19">
    <name type="scientific">Candidatus Abzuiibacterium crystallinum</name>
    <dbReference type="NCBI Taxonomy" id="1974748"/>
    <lineage>
        <taxon>Bacteria</taxon>
        <taxon>Pseudomonadati</taxon>
        <taxon>Candidatus Omnitrophota</taxon>
        <taxon>Candidatus Abzuiibacterium</taxon>
    </lineage>
</organism>
<evidence type="ECO:0000256" key="4">
    <source>
        <dbReference type="ARBA" id="ARBA00022457"/>
    </source>
</evidence>
<evidence type="ECO:0000256" key="16">
    <source>
        <dbReference type="HAMAP-Rule" id="MF_01113"/>
    </source>
</evidence>